<proteinExistence type="inferred from homology"/>
<dbReference type="KEGG" id="src:M271_18335"/>
<dbReference type="GO" id="GO:0160237">
    <property type="term" value="F:D-Ala-D-Ala dipeptidase activity"/>
    <property type="evidence" value="ECO:0007669"/>
    <property type="project" value="UniProtKB-EC"/>
</dbReference>
<dbReference type="eggNOG" id="COG2173">
    <property type="taxonomic scope" value="Bacteria"/>
</dbReference>
<keyword evidence="5 9" id="KW-0862">Zinc</keyword>
<dbReference type="GO" id="GO:0008237">
    <property type="term" value="F:metallopeptidase activity"/>
    <property type="evidence" value="ECO:0007669"/>
    <property type="project" value="UniProtKB-KW"/>
</dbReference>
<evidence type="ECO:0000256" key="8">
    <source>
        <dbReference type="ARBA" id="ARBA00023316"/>
    </source>
</evidence>
<feature type="binding site" evidence="9">
    <location>
        <position position="130"/>
    </location>
    <ligand>
        <name>Zn(2+)</name>
        <dbReference type="ChEBI" id="CHEBI:29105"/>
        <note>catalytic</note>
    </ligand>
</feature>
<accession>A0A0A0NE05</accession>
<dbReference type="GO" id="GO:0008270">
    <property type="term" value="F:zinc ion binding"/>
    <property type="evidence" value="ECO:0007669"/>
    <property type="project" value="UniProtKB-UniRule"/>
</dbReference>
<keyword evidence="2 9" id="KW-0645">Protease</keyword>
<comment type="caution">
    <text evidence="11">The sequence shown here is derived from an EMBL/GenBank/DDBJ whole genome shotgun (WGS) entry which is preliminary data.</text>
</comment>
<dbReference type="Gene3D" id="3.30.1380.10">
    <property type="match status" value="1"/>
</dbReference>
<reference evidence="11 12" key="1">
    <citation type="journal article" date="2018" name="J. Biol. Chem.">
        <title>Discovery of the actinoplanic acid pathway in Streptomyces rapamycinicus reveals a genetically conserved synergism with rapamycin.</title>
        <authorList>
            <person name="Mrak P."/>
            <person name="Krastel P."/>
            <person name="Pivk Lukancic P."/>
            <person name="Tao J."/>
            <person name="Pistorius D."/>
            <person name="Moore C.M."/>
        </authorList>
    </citation>
    <scope>NUCLEOTIDE SEQUENCE [LARGE SCALE GENOMIC DNA]</scope>
    <source>
        <strain evidence="11 12">NRRL 5491</strain>
    </source>
</reference>
<keyword evidence="4 9" id="KW-0378">Hydrolase</keyword>
<dbReference type="InterPro" id="IPR000755">
    <property type="entry name" value="A_A_dipeptidase"/>
</dbReference>
<feature type="binding site" evidence="9">
    <location>
        <position position="201"/>
    </location>
    <ligand>
        <name>Zn(2+)</name>
        <dbReference type="ChEBI" id="CHEBI:29105"/>
        <note>catalytic</note>
    </ligand>
</feature>
<evidence type="ECO:0000256" key="10">
    <source>
        <dbReference type="PIRNR" id="PIRNR026671"/>
    </source>
</evidence>
<dbReference type="AlphaFoldDB" id="A0A0A0NE05"/>
<dbReference type="HAMAP" id="MF_01924">
    <property type="entry name" value="A_A_dipeptidase"/>
    <property type="match status" value="1"/>
</dbReference>
<evidence type="ECO:0000313" key="11">
    <source>
        <dbReference type="EMBL" id="RLV81754.1"/>
    </source>
</evidence>
<keyword evidence="6 9" id="KW-0224">Dipeptidase</keyword>
<dbReference type="HOGENOM" id="CLU_060744_2_0_11"/>
<comment type="cofactor">
    <cofactor evidence="9">
        <name>Zn(2+)</name>
        <dbReference type="ChEBI" id="CHEBI:29105"/>
    </cofactor>
    <text evidence="9">Binds 1 zinc ion per subunit.</text>
</comment>
<feature type="binding site" evidence="9">
    <location>
        <position position="137"/>
    </location>
    <ligand>
        <name>Zn(2+)</name>
        <dbReference type="ChEBI" id="CHEBI:29105"/>
        <note>catalytic</note>
    </ligand>
</feature>
<dbReference type="RefSeq" id="WP_020868649.1">
    <property type="nucleotide sequence ID" value="NC_022785.1"/>
</dbReference>
<dbReference type="STRING" id="1343740.M271_18335"/>
<dbReference type="Pfam" id="PF01427">
    <property type="entry name" value="Peptidase_M15"/>
    <property type="match status" value="1"/>
</dbReference>
<evidence type="ECO:0000256" key="5">
    <source>
        <dbReference type="ARBA" id="ARBA00022833"/>
    </source>
</evidence>
<comment type="similarity">
    <text evidence="9 10">Belongs to the peptidase M15D family.</text>
</comment>
<dbReference type="SUPFAM" id="SSF55166">
    <property type="entry name" value="Hedgehog/DD-peptidase"/>
    <property type="match status" value="1"/>
</dbReference>
<sequence>MNSSPFPAESADQRIVLIGDPRVRAVPVRECGEALVDCRGRMRVDTRRADPAGHFAHLRTGVAERLQRAERLLPDDWRWLLVEGYRPPELQREIFDGYAATLRKLDPSADEEQIRTAASRWCAPAETAGHVAGAAVDLTVCTRDGTEVDMGSPEAATPEESGGACYTHAPGLSERARENRALMIGALSSVGMVNYPTEWWHWSYGDRYWAWSTAAPMAVYGPVQGV</sequence>
<evidence type="ECO:0000313" key="12">
    <source>
        <dbReference type="Proteomes" id="UP000281594"/>
    </source>
</evidence>
<dbReference type="EC" id="3.4.13.22" evidence="9 10"/>
<feature type="site" description="Transition state stabilizer" evidence="9">
    <location>
        <position position="86"/>
    </location>
</feature>
<evidence type="ECO:0000256" key="3">
    <source>
        <dbReference type="ARBA" id="ARBA00022723"/>
    </source>
</evidence>
<dbReference type="PANTHER" id="PTHR43126:SF2">
    <property type="entry name" value="D-ALANYL-D-ALANINE DIPEPTIDASE"/>
    <property type="match status" value="1"/>
</dbReference>
<organism evidence="11 12">
    <name type="scientific">Streptomyces rapamycinicus (strain ATCC 29253 / DSM 41530 / NRRL 5491 / AYB-994)</name>
    <name type="common">Streptomyces hygroscopicus (strain ATCC 29253)</name>
    <dbReference type="NCBI Taxonomy" id="1343740"/>
    <lineage>
        <taxon>Bacteria</taxon>
        <taxon>Bacillati</taxon>
        <taxon>Actinomycetota</taxon>
        <taxon>Actinomycetes</taxon>
        <taxon>Kitasatosporales</taxon>
        <taxon>Streptomycetaceae</taxon>
        <taxon>Streptomyces</taxon>
        <taxon>Streptomyces violaceusniger group</taxon>
    </lineage>
</organism>
<feature type="active site" description="Proton donor/acceptor" evidence="9">
    <location>
        <position position="198"/>
    </location>
</feature>
<comment type="function">
    <text evidence="9 10">Catalyzes hydrolysis of the D-alanyl-D-alanine dipeptide.</text>
</comment>
<evidence type="ECO:0000256" key="9">
    <source>
        <dbReference type="HAMAP-Rule" id="MF_01924"/>
    </source>
</evidence>
<dbReference type="GO" id="GO:0071555">
    <property type="term" value="P:cell wall organization"/>
    <property type="evidence" value="ECO:0007669"/>
    <property type="project" value="UniProtKB-KW"/>
</dbReference>
<gene>
    <name evidence="11" type="ORF">D3C57_125255</name>
</gene>
<dbReference type="EMBL" id="QYCY01000001">
    <property type="protein sequence ID" value="RLV81754.1"/>
    <property type="molecule type" value="Genomic_DNA"/>
</dbReference>
<protein>
    <recommendedName>
        <fullName evidence="9 10">D-alanyl-D-alanine dipeptidase</fullName>
        <shortName evidence="9 10">D-Ala-D-Ala dipeptidase</shortName>
        <ecNumber evidence="9 10">3.4.13.22</ecNumber>
    </recommendedName>
</protein>
<dbReference type="InterPro" id="IPR009045">
    <property type="entry name" value="Zn_M74/Hedgehog-like"/>
</dbReference>
<dbReference type="GO" id="GO:0006508">
    <property type="term" value="P:proteolysis"/>
    <property type="evidence" value="ECO:0007669"/>
    <property type="project" value="UniProtKB-KW"/>
</dbReference>
<dbReference type="CDD" id="cd14843">
    <property type="entry name" value="D-Ala-D-Ala_dipeptidase_like"/>
    <property type="match status" value="1"/>
</dbReference>
<name>A0A0A0NE05_STRRN</name>
<dbReference type="PIRSF" id="PIRSF026671">
    <property type="entry name" value="AA_dipeptidase"/>
    <property type="match status" value="1"/>
</dbReference>
<keyword evidence="8 10" id="KW-0961">Cell wall biogenesis/degradation</keyword>
<dbReference type="PANTHER" id="PTHR43126">
    <property type="entry name" value="D-ALANYL-D-ALANINE DIPEPTIDASE"/>
    <property type="match status" value="1"/>
</dbReference>
<keyword evidence="7 9" id="KW-0482">Metalloprotease</keyword>
<evidence type="ECO:0000256" key="1">
    <source>
        <dbReference type="ARBA" id="ARBA00001362"/>
    </source>
</evidence>
<keyword evidence="3 9" id="KW-0479">Metal-binding</keyword>
<comment type="catalytic activity">
    <reaction evidence="1 9 10">
        <text>D-alanyl-D-alanine + H2O = 2 D-alanine</text>
        <dbReference type="Rhea" id="RHEA:20661"/>
        <dbReference type="ChEBI" id="CHEBI:15377"/>
        <dbReference type="ChEBI" id="CHEBI:57416"/>
        <dbReference type="ChEBI" id="CHEBI:57822"/>
        <dbReference type="EC" id="3.4.13.22"/>
    </reaction>
</comment>
<evidence type="ECO:0000256" key="2">
    <source>
        <dbReference type="ARBA" id="ARBA00022670"/>
    </source>
</evidence>
<evidence type="ECO:0000256" key="6">
    <source>
        <dbReference type="ARBA" id="ARBA00022997"/>
    </source>
</evidence>
<evidence type="ECO:0000256" key="4">
    <source>
        <dbReference type="ARBA" id="ARBA00022801"/>
    </source>
</evidence>
<dbReference type="Proteomes" id="UP000281594">
    <property type="component" value="Unassembled WGS sequence"/>
</dbReference>
<evidence type="ECO:0000256" key="7">
    <source>
        <dbReference type="ARBA" id="ARBA00023049"/>
    </source>
</evidence>